<evidence type="ECO:0000313" key="2">
    <source>
        <dbReference type="Proteomes" id="UP000011820"/>
    </source>
</evidence>
<proteinExistence type="predicted"/>
<organism evidence="1 2">
    <name type="scientific">Candidatus Liberibacter asiaticus str. gxpsy</name>
    <dbReference type="NCBI Taxonomy" id="1174529"/>
    <lineage>
        <taxon>Bacteria</taxon>
        <taxon>Pseudomonadati</taxon>
        <taxon>Pseudomonadota</taxon>
        <taxon>Alphaproteobacteria</taxon>
        <taxon>Hyphomicrobiales</taxon>
        <taxon>Rhizobiaceae</taxon>
        <taxon>Liberibacter</taxon>
    </lineage>
</organism>
<name>A0ABM5NFN8_LIBAS</name>
<gene>
    <name evidence="1" type="ORF">WSI_03055</name>
</gene>
<sequence>MYGFNFCGFLPKRAGDLSMLAVENDFEWNLMLF</sequence>
<dbReference type="Proteomes" id="UP000011820">
    <property type="component" value="Chromosome"/>
</dbReference>
<dbReference type="EMBL" id="CP004005">
    <property type="protein sequence ID" value="AGH16981.1"/>
    <property type="molecule type" value="Genomic_DNA"/>
</dbReference>
<protein>
    <submittedName>
        <fullName evidence="1">Uncharacterized protein</fullName>
    </submittedName>
</protein>
<reference evidence="1 2" key="1">
    <citation type="journal article" date="2013" name="Genome Announc.">
        <title>Complete Genome Sequence of a Chinese Strain of 'Candidatus Liberibacter asiaticus'.</title>
        <authorList>
            <person name="Lin H."/>
            <person name="Han C.S."/>
            <person name="Liu B."/>
            <person name="Lou B."/>
            <person name="Bai X."/>
            <person name="Deng C."/>
            <person name="Civerolo E.L."/>
            <person name="Gupta G."/>
        </authorList>
    </citation>
    <scope>NUCLEOTIDE SEQUENCE [LARGE SCALE GENOMIC DNA]</scope>
    <source>
        <strain evidence="2">gxpsy</strain>
    </source>
</reference>
<evidence type="ECO:0000313" key="1">
    <source>
        <dbReference type="EMBL" id="AGH16981.1"/>
    </source>
</evidence>
<accession>A0ABM5NFN8</accession>
<keyword evidence="2" id="KW-1185">Reference proteome</keyword>